<dbReference type="GeneID" id="111306185"/>
<feature type="signal peptide" evidence="8">
    <location>
        <begin position="1"/>
        <end position="26"/>
    </location>
</feature>
<dbReference type="AlphaFoldDB" id="A0A6P6A494"/>
<comment type="similarity">
    <text evidence="2">Belongs to the DEFL family.</text>
</comment>
<evidence type="ECO:0000256" key="2">
    <source>
        <dbReference type="ARBA" id="ARBA00006722"/>
    </source>
</evidence>
<keyword evidence="3" id="KW-0964">Secreted</keyword>
<keyword evidence="6 8" id="KW-0732">Signal</keyword>
<dbReference type="PANTHER" id="PTHR34453">
    <property type="entry name" value="DEFENSIN-LIKE (DEFL) FAMILY PROTEIN-RELATED"/>
    <property type="match status" value="1"/>
</dbReference>
<evidence type="ECO:0000256" key="3">
    <source>
        <dbReference type="ARBA" id="ARBA00022525"/>
    </source>
</evidence>
<feature type="chain" id="PRO_5028206546" evidence="8">
    <location>
        <begin position="27"/>
        <end position="82"/>
    </location>
</feature>
<evidence type="ECO:0000256" key="7">
    <source>
        <dbReference type="ARBA" id="ARBA00022821"/>
    </source>
</evidence>
<evidence type="ECO:0000256" key="1">
    <source>
        <dbReference type="ARBA" id="ARBA00004613"/>
    </source>
</evidence>
<dbReference type="Pfam" id="PF10868">
    <property type="entry name" value="Defensin_like"/>
    <property type="match status" value="1"/>
</dbReference>
<evidence type="ECO:0000313" key="10">
    <source>
        <dbReference type="RefSeq" id="XP_022759828.1"/>
    </source>
</evidence>
<dbReference type="PANTHER" id="PTHR34453:SF3">
    <property type="entry name" value="DEFENSIN-LIKE (DEFL) FAMILY PROTEIN-RELATED"/>
    <property type="match status" value="1"/>
</dbReference>
<gene>
    <name evidence="10" type="primary">LOC111306185</name>
</gene>
<sequence>MAQTKVLSFVLLAVLILSIDVMEVVGQGKCCQNHPSLGGCIPGKDDDPESNGKCWAFCITDCVKGGFCKQVSAGHHVCHCYC</sequence>
<keyword evidence="9" id="KW-1185">Reference proteome</keyword>
<dbReference type="KEGG" id="dzi:111306185"/>
<evidence type="ECO:0000256" key="8">
    <source>
        <dbReference type="SAM" id="SignalP"/>
    </source>
</evidence>
<protein>
    <submittedName>
        <fullName evidence="10">Defensin-like protein 21</fullName>
    </submittedName>
</protein>
<accession>A0A6P6A494</accession>
<keyword evidence="5" id="KW-0295">Fungicide</keyword>
<evidence type="ECO:0000256" key="6">
    <source>
        <dbReference type="ARBA" id="ARBA00022729"/>
    </source>
</evidence>
<name>A0A6P6A494_DURZI</name>
<dbReference type="GO" id="GO:0050832">
    <property type="term" value="P:defense response to fungus"/>
    <property type="evidence" value="ECO:0007669"/>
    <property type="project" value="UniProtKB-KW"/>
</dbReference>
<dbReference type="Proteomes" id="UP000515121">
    <property type="component" value="Unplaced"/>
</dbReference>
<dbReference type="GO" id="GO:0005576">
    <property type="term" value="C:extracellular region"/>
    <property type="evidence" value="ECO:0007669"/>
    <property type="project" value="UniProtKB-SubCell"/>
</dbReference>
<keyword evidence="4" id="KW-0929">Antimicrobial</keyword>
<dbReference type="GO" id="GO:0031640">
    <property type="term" value="P:killing of cells of another organism"/>
    <property type="evidence" value="ECO:0007669"/>
    <property type="project" value="UniProtKB-KW"/>
</dbReference>
<dbReference type="OrthoDB" id="1043633at2759"/>
<reference evidence="10" key="1">
    <citation type="submission" date="2025-08" db="UniProtKB">
        <authorList>
            <consortium name="RefSeq"/>
        </authorList>
    </citation>
    <scope>IDENTIFICATION</scope>
    <source>
        <tissue evidence="10">Fruit stalk</tissue>
    </source>
</reference>
<organism evidence="9 10">
    <name type="scientific">Durio zibethinus</name>
    <name type="common">Durian</name>
    <dbReference type="NCBI Taxonomy" id="66656"/>
    <lineage>
        <taxon>Eukaryota</taxon>
        <taxon>Viridiplantae</taxon>
        <taxon>Streptophyta</taxon>
        <taxon>Embryophyta</taxon>
        <taxon>Tracheophyta</taxon>
        <taxon>Spermatophyta</taxon>
        <taxon>Magnoliopsida</taxon>
        <taxon>eudicotyledons</taxon>
        <taxon>Gunneridae</taxon>
        <taxon>Pentapetalae</taxon>
        <taxon>rosids</taxon>
        <taxon>malvids</taxon>
        <taxon>Malvales</taxon>
        <taxon>Malvaceae</taxon>
        <taxon>Helicteroideae</taxon>
        <taxon>Durio</taxon>
    </lineage>
</organism>
<dbReference type="RefSeq" id="XP_022759828.1">
    <property type="nucleotide sequence ID" value="XM_022904093.1"/>
</dbReference>
<evidence type="ECO:0000313" key="9">
    <source>
        <dbReference type="Proteomes" id="UP000515121"/>
    </source>
</evidence>
<evidence type="ECO:0000256" key="5">
    <source>
        <dbReference type="ARBA" id="ARBA00022577"/>
    </source>
</evidence>
<dbReference type="InterPro" id="IPR022618">
    <property type="entry name" value="Defensin-like_20-28"/>
</dbReference>
<comment type="subcellular location">
    <subcellularLocation>
        <location evidence="1">Secreted</location>
    </subcellularLocation>
</comment>
<keyword evidence="7" id="KW-0611">Plant defense</keyword>
<proteinExistence type="inferred from homology"/>
<evidence type="ECO:0000256" key="4">
    <source>
        <dbReference type="ARBA" id="ARBA00022529"/>
    </source>
</evidence>